<organism evidence="2 3">
    <name type="scientific">Desulfovibrio piger ATCC 29098</name>
    <dbReference type="NCBI Taxonomy" id="411464"/>
    <lineage>
        <taxon>Bacteria</taxon>
        <taxon>Pseudomonadati</taxon>
        <taxon>Thermodesulfobacteriota</taxon>
        <taxon>Desulfovibrionia</taxon>
        <taxon>Desulfovibrionales</taxon>
        <taxon>Desulfovibrionaceae</taxon>
        <taxon>Desulfovibrio</taxon>
    </lineage>
</organism>
<sequence>MQHPATQGPSSRTAGPDKEPLPRLPTALCPSRPAHRKKAGKTKSGHTVRRRHARIMAMERMA</sequence>
<reference evidence="2 3" key="2">
    <citation type="submission" date="2008-10" db="EMBL/GenBank/DDBJ databases">
        <authorList>
            <person name="Fulton L."/>
            <person name="Clifton S."/>
            <person name="Fulton B."/>
            <person name="Xu J."/>
            <person name="Minx P."/>
            <person name="Pepin K.H."/>
            <person name="Johnson M."/>
            <person name="Bhonagiri V."/>
            <person name="Nash W.E."/>
            <person name="Mardis E.R."/>
            <person name="Wilson R.K."/>
        </authorList>
    </citation>
    <scope>NUCLEOTIDE SEQUENCE [LARGE SCALE GENOMIC DNA]</scope>
    <source>
        <strain evidence="2 3">ATCC 29098</strain>
    </source>
</reference>
<name>B6WUL0_9BACT</name>
<dbReference type="EMBL" id="ABXU01000055">
    <property type="protein sequence ID" value="EEB33341.1"/>
    <property type="molecule type" value="Genomic_DNA"/>
</dbReference>
<protein>
    <submittedName>
        <fullName evidence="2">Uncharacterized protein</fullName>
    </submittedName>
</protein>
<dbReference type="AlphaFoldDB" id="B6WUL0"/>
<feature type="region of interest" description="Disordered" evidence="1">
    <location>
        <begin position="1"/>
        <end position="51"/>
    </location>
</feature>
<gene>
    <name evidence="2" type="ORF">DESPIG_01753</name>
</gene>
<reference evidence="2 3" key="1">
    <citation type="submission" date="2008-10" db="EMBL/GenBank/DDBJ databases">
        <title>Draft genome sequence of Desulvovibrio piger (ATCC 29098).</title>
        <authorList>
            <person name="Sudarsanam P."/>
            <person name="Ley R."/>
            <person name="Guruge J."/>
            <person name="Turnbaugh P.J."/>
            <person name="Mahowald M."/>
            <person name="Liep D."/>
            <person name="Gordon J."/>
        </authorList>
    </citation>
    <scope>NUCLEOTIDE SEQUENCE [LARGE SCALE GENOMIC DNA]</scope>
    <source>
        <strain evidence="2 3">ATCC 29098</strain>
    </source>
</reference>
<evidence type="ECO:0000313" key="3">
    <source>
        <dbReference type="Proteomes" id="UP000003676"/>
    </source>
</evidence>
<feature type="compositionally biased region" description="Polar residues" evidence="1">
    <location>
        <begin position="1"/>
        <end position="13"/>
    </location>
</feature>
<evidence type="ECO:0000313" key="2">
    <source>
        <dbReference type="EMBL" id="EEB33341.1"/>
    </source>
</evidence>
<evidence type="ECO:0000256" key="1">
    <source>
        <dbReference type="SAM" id="MobiDB-lite"/>
    </source>
</evidence>
<proteinExistence type="predicted"/>
<feature type="compositionally biased region" description="Basic residues" evidence="1">
    <location>
        <begin position="33"/>
        <end position="51"/>
    </location>
</feature>
<dbReference type="HOGENOM" id="CLU_2896791_0_0_7"/>
<accession>B6WUL0</accession>
<dbReference type="Proteomes" id="UP000003676">
    <property type="component" value="Unassembled WGS sequence"/>
</dbReference>
<comment type="caution">
    <text evidence="2">The sequence shown here is derived from an EMBL/GenBank/DDBJ whole genome shotgun (WGS) entry which is preliminary data.</text>
</comment>